<accession>A0AAD9JXP5</accession>
<sequence length="702" mass="79139">MYHGEDALPRVREGTYFCEIYAKSMSLWRDRHYGVEQWDDAKIALQVDGSGTGEVCQHPHQGMRAWGAEAVTALVRNALQHKFQPSLEEQPRLLSMLLAPLQELSAILHPDIRQKQLECVLQILHNNGEMLNEGWPLVLSVIGAVTNDQTENLVRTAFQSLQLVVADFLPMIPCSCLQVVVEVAAKFGLQKQELNTSLTAIGLLWNISDYFYQNRIKIAKALNQSQQANKDNTDVSRLLPFDSLWMCVFSSLGELCIDMRPAARKSAGQTLFSTISAHGSLLQHSTWQIVLWKVLFTLLEHVQTLSTTASTDKDDKRPANILIHHSRDTAAKQWAETRVLTLAGVARVFNMKRHILQHLGNHCYTEKNFNPGDFPKAWSLLLEFIESSALCQNAEISLAALKSFQEILHIKQDPKDPKADEWKLIFHQKGNSGDASSGDAAMLRSLSTESEKFPQDDEVDGHDPMRMNTEVDTMALWNDAWRVWLNIGTTVTTPPESNDKRDIYIPSQQFLSALMQIFPALYTHIKQKFVPAELQRLFTVLQRALSVPVHSDSTPFIMPVGDMALTPFQETVLGAIKVLQAEVMSGAENMPHMYPHLFEHLLIFTEYAVQPPKYGKLETKSLAAVKSKTADWVAMNYVPFAEGVLEVVVDLYKTTAKHPAVIHSQVLEKIIKCAKNYNKDVNYLPLLAMFSTHSLCEHCSYH</sequence>
<evidence type="ECO:0008006" key="5">
    <source>
        <dbReference type="Google" id="ProtNLM"/>
    </source>
</evidence>
<organism evidence="3 4">
    <name type="scientific">Paralvinella palmiformis</name>
    <dbReference type="NCBI Taxonomy" id="53620"/>
    <lineage>
        <taxon>Eukaryota</taxon>
        <taxon>Metazoa</taxon>
        <taxon>Spiralia</taxon>
        <taxon>Lophotrochozoa</taxon>
        <taxon>Annelida</taxon>
        <taxon>Polychaeta</taxon>
        <taxon>Sedentaria</taxon>
        <taxon>Canalipalpata</taxon>
        <taxon>Terebellida</taxon>
        <taxon>Terebelliformia</taxon>
        <taxon>Alvinellidae</taxon>
        <taxon>Paralvinella</taxon>
    </lineage>
</organism>
<reference evidence="3" key="1">
    <citation type="journal article" date="2023" name="Mol. Biol. Evol.">
        <title>Third-Generation Sequencing Reveals the Adaptive Role of the Epigenome in Three Deep-Sea Polychaetes.</title>
        <authorList>
            <person name="Perez M."/>
            <person name="Aroh O."/>
            <person name="Sun Y."/>
            <person name="Lan Y."/>
            <person name="Juniper S.K."/>
            <person name="Young C.R."/>
            <person name="Angers B."/>
            <person name="Qian P.Y."/>
        </authorList>
    </citation>
    <scope>NUCLEOTIDE SEQUENCE</scope>
    <source>
        <strain evidence="3">P08H-3</strain>
    </source>
</reference>
<evidence type="ECO:0000313" key="4">
    <source>
        <dbReference type="Proteomes" id="UP001208570"/>
    </source>
</evidence>
<feature type="domain" description="Mon2 C-terminal" evidence="2">
    <location>
        <begin position="167"/>
        <end position="674"/>
    </location>
</feature>
<dbReference type="InterPro" id="IPR032817">
    <property type="entry name" value="Mon2_C"/>
</dbReference>
<dbReference type="InterPro" id="IPR015403">
    <property type="entry name" value="Mon2/Sec7/BIG1-like_HDS"/>
</dbReference>
<dbReference type="Proteomes" id="UP001208570">
    <property type="component" value="Unassembled WGS sequence"/>
</dbReference>
<dbReference type="Pfam" id="PF09324">
    <property type="entry name" value="Sec7-like_HDS"/>
    <property type="match status" value="1"/>
</dbReference>
<proteinExistence type="predicted"/>
<dbReference type="PANTHER" id="PTHR34199">
    <property type="entry name" value="NUMOD3 MOTIF FAMILY PROTEIN, EXPRESSED"/>
    <property type="match status" value="1"/>
</dbReference>
<name>A0AAD9JXP5_9ANNE</name>
<keyword evidence="4" id="KW-1185">Reference proteome</keyword>
<dbReference type="SUPFAM" id="SSF48371">
    <property type="entry name" value="ARM repeat"/>
    <property type="match status" value="1"/>
</dbReference>
<gene>
    <name evidence="3" type="ORF">LSH36_119g13029</name>
</gene>
<evidence type="ECO:0000313" key="3">
    <source>
        <dbReference type="EMBL" id="KAK2161313.1"/>
    </source>
</evidence>
<protein>
    <recommendedName>
        <fullName evidence="5">Protein MON2 homolog</fullName>
    </recommendedName>
</protein>
<evidence type="ECO:0000259" key="1">
    <source>
        <dbReference type="Pfam" id="PF09324"/>
    </source>
</evidence>
<dbReference type="PANTHER" id="PTHR34199:SF4">
    <property type="entry name" value="ARM REPEAT SUPERFAMILY PROTEIN"/>
    <property type="match status" value="1"/>
</dbReference>
<comment type="caution">
    <text evidence="3">The sequence shown here is derived from an EMBL/GenBank/DDBJ whole genome shotgun (WGS) entry which is preliminary data.</text>
</comment>
<feature type="domain" description="Mon2/Sec7/BIG1-like HDS" evidence="1">
    <location>
        <begin position="95"/>
        <end position="162"/>
    </location>
</feature>
<evidence type="ECO:0000259" key="2">
    <source>
        <dbReference type="Pfam" id="PF16206"/>
    </source>
</evidence>
<dbReference type="InterPro" id="IPR016024">
    <property type="entry name" value="ARM-type_fold"/>
</dbReference>
<dbReference type="Pfam" id="PF16206">
    <property type="entry name" value="Mon2_C"/>
    <property type="match status" value="1"/>
</dbReference>
<dbReference type="EMBL" id="JAODUP010000119">
    <property type="protein sequence ID" value="KAK2161313.1"/>
    <property type="molecule type" value="Genomic_DNA"/>
</dbReference>
<dbReference type="AlphaFoldDB" id="A0AAD9JXP5"/>